<dbReference type="PANTHER" id="PTHR42070">
    <property type="entry name" value="FILAMENT ASSOCIATED PROTEIN, PUTATIVE (AFU_ORTHOLOGUE AFUA_8G06630)-RELATED"/>
    <property type="match status" value="1"/>
</dbReference>
<feature type="compositionally biased region" description="Low complexity" evidence="1">
    <location>
        <begin position="134"/>
        <end position="154"/>
    </location>
</feature>
<reference evidence="2 3" key="1">
    <citation type="submission" date="2018-10" db="EMBL/GenBank/DDBJ databases">
        <title>Fifty Aureobasidium pullulans genomes reveal a recombining polyextremotolerant generalist.</title>
        <authorList>
            <person name="Gostincar C."/>
            <person name="Turk M."/>
            <person name="Zajc J."/>
            <person name="Gunde-Cimerman N."/>
        </authorList>
    </citation>
    <scope>NUCLEOTIDE SEQUENCE [LARGE SCALE GENOMIC DNA]</scope>
    <source>
        <strain evidence="2 3">EXF-1645</strain>
    </source>
</reference>
<dbReference type="EMBL" id="QZBZ01000175">
    <property type="protein sequence ID" value="TIA33950.1"/>
    <property type="molecule type" value="Genomic_DNA"/>
</dbReference>
<protein>
    <recommendedName>
        <fullName evidence="4">BZIP domain-containing protein</fullName>
    </recommendedName>
</protein>
<evidence type="ECO:0008006" key="4">
    <source>
        <dbReference type="Google" id="ProtNLM"/>
    </source>
</evidence>
<comment type="caution">
    <text evidence="2">The sequence shown here is derived from an EMBL/GenBank/DDBJ whole genome shotgun (WGS) entry which is preliminary data.</text>
</comment>
<organism evidence="2 3">
    <name type="scientific">Aureobasidium pullulans</name>
    <name type="common">Black yeast</name>
    <name type="synonym">Pullularia pullulans</name>
    <dbReference type="NCBI Taxonomy" id="5580"/>
    <lineage>
        <taxon>Eukaryota</taxon>
        <taxon>Fungi</taxon>
        <taxon>Dikarya</taxon>
        <taxon>Ascomycota</taxon>
        <taxon>Pezizomycotina</taxon>
        <taxon>Dothideomycetes</taxon>
        <taxon>Dothideomycetidae</taxon>
        <taxon>Dothideales</taxon>
        <taxon>Saccotheciaceae</taxon>
        <taxon>Aureobasidium</taxon>
    </lineage>
</organism>
<feature type="compositionally biased region" description="Polar residues" evidence="1">
    <location>
        <begin position="1"/>
        <end position="10"/>
    </location>
</feature>
<dbReference type="Proteomes" id="UP000308724">
    <property type="component" value="Unassembled WGS sequence"/>
</dbReference>
<feature type="region of interest" description="Disordered" evidence="1">
    <location>
        <begin position="106"/>
        <end position="236"/>
    </location>
</feature>
<dbReference type="CDD" id="cd14688">
    <property type="entry name" value="bZIP_YAP"/>
    <property type="match status" value="1"/>
</dbReference>
<evidence type="ECO:0000313" key="2">
    <source>
        <dbReference type="EMBL" id="TIA33950.1"/>
    </source>
</evidence>
<gene>
    <name evidence="2" type="ORF">D6C78_07190</name>
</gene>
<proteinExistence type="predicted"/>
<evidence type="ECO:0000313" key="3">
    <source>
        <dbReference type="Proteomes" id="UP000308724"/>
    </source>
</evidence>
<dbReference type="AlphaFoldDB" id="A0A4T0BHS3"/>
<dbReference type="PANTHER" id="PTHR42070:SF1">
    <property type="entry name" value="FILAMENT ASSOCIATED PROTEIN, PUTATIVE (AFU_ORTHOLOGUE AFUA_8G06630)-RELATED"/>
    <property type="match status" value="1"/>
</dbReference>
<sequence length="393" mass="43131">MSDTTPQQKANLARIRDNQRRSRARRKEYLQELETKYRSCEAVGAEASAEIQAAARKVLDENKRLRRLLRQQGFSDADIDGPDHDEYASSPSAVEMLDVMLVTRKPCRPSSVGGCGDSSAFKTEDEDDLDSRRQSCASTSASAAPVPLAPQPQQHRPIALAPAPANQPRSRPQSHDPVLQQHHHLQPQPQPQQQPQQQLQHQLPPQIQQSMQFQGQPVQHQQVQAQQQMPPQQHQQFFMTPPSHASAPPLPLQNAHTSPGAFVQEYPLYAPQPFGYAVQSQLLDWDMAAAEAMPQSGTYTNPGTYASPTAGYPTAASFASPTPTVSTGYNTQDNTSSCFTAADAIRTLHVDAGPEVETALGCRDGTRDCRVNNSMVFDLMDRYAGAQGQQSGM</sequence>
<evidence type="ECO:0000256" key="1">
    <source>
        <dbReference type="SAM" id="MobiDB-lite"/>
    </source>
</evidence>
<feature type="compositionally biased region" description="Low complexity" evidence="1">
    <location>
        <begin position="191"/>
        <end position="236"/>
    </location>
</feature>
<name>A0A4T0BHS3_AURPU</name>
<feature type="region of interest" description="Disordered" evidence="1">
    <location>
        <begin position="1"/>
        <end position="23"/>
    </location>
</feature>
<accession>A0A4T0BHS3</accession>